<dbReference type="AlphaFoldDB" id="A0A6J8CJL1"/>
<keyword evidence="3" id="KW-1185">Reference proteome</keyword>
<evidence type="ECO:0000256" key="1">
    <source>
        <dbReference type="SAM" id="Phobius"/>
    </source>
</evidence>
<name>A0A6J8CJL1_MYTCO</name>
<organism evidence="2 3">
    <name type="scientific">Mytilus coruscus</name>
    <name type="common">Sea mussel</name>
    <dbReference type="NCBI Taxonomy" id="42192"/>
    <lineage>
        <taxon>Eukaryota</taxon>
        <taxon>Metazoa</taxon>
        <taxon>Spiralia</taxon>
        <taxon>Lophotrochozoa</taxon>
        <taxon>Mollusca</taxon>
        <taxon>Bivalvia</taxon>
        <taxon>Autobranchia</taxon>
        <taxon>Pteriomorphia</taxon>
        <taxon>Mytilida</taxon>
        <taxon>Mytiloidea</taxon>
        <taxon>Mytilidae</taxon>
        <taxon>Mytilinae</taxon>
        <taxon>Mytilus</taxon>
    </lineage>
</organism>
<evidence type="ECO:0000313" key="2">
    <source>
        <dbReference type="EMBL" id="CAC5395244.1"/>
    </source>
</evidence>
<dbReference type="Proteomes" id="UP000507470">
    <property type="component" value="Unassembled WGS sequence"/>
</dbReference>
<feature type="transmembrane region" description="Helical" evidence="1">
    <location>
        <begin position="140"/>
        <end position="157"/>
    </location>
</feature>
<accession>A0A6J8CJL1</accession>
<dbReference type="EMBL" id="CACVKT020005451">
    <property type="protein sequence ID" value="CAC5395244.1"/>
    <property type="molecule type" value="Genomic_DNA"/>
</dbReference>
<feature type="transmembrane region" description="Helical" evidence="1">
    <location>
        <begin position="44"/>
        <end position="68"/>
    </location>
</feature>
<feature type="transmembrane region" description="Helical" evidence="1">
    <location>
        <begin position="231"/>
        <end position="253"/>
    </location>
</feature>
<sequence>MGKFLSHDFSSNIKPECILFSSVTTSSHMHVGIMEKLWKTVVKIILAVLPVICIVLLSVSIVMLAVSLDPGVKWNEYHQKLFPNSNFFGYYFSTLWSSLDVTAFAGEKNGLPCTGKYMLLLKPLRDESWRVPIRTTLHQAIGLVSGTLFLLIVSLTINNVTKQKLFCTITKVAALGTGITGGYFTLKAISDYVIGIPDALSLIARSLNDPDNRYYYPEKEEMQVGYNLAKYSAVTTIIGCALILGNIGLYIPFGEGKWIWQKKTEVIPDTERRSENFTNFTETNKPGQPVKNKGGIVSVKEFVPE</sequence>
<keyword evidence="1" id="KW-1133">Transmembrane helix</keyword>
<dbReference type="OrthoDB" id="10313437at2759"/>
<gene>
    <name evidence="2" type="ORF">MCOR_29929</name>
</gene>
<protein>
    <submittedName>
        <fullName evidence="2">Uncharacterized protein</fullName>
    </submittedName>
</protein>
<keyword evidence="1" id="KW-0812">Transmembrane</keyword>
<reference evidence="2 3" key="1">
    <citation type="submission" date="2020-06" db="EMBL/GenBank/DDBJ databases">
        <authorList>
            <person name="Li R."/>
            <person name="Bekaert M."/>
        </authorList>
    </citation>
    <scope>NUCLEOTIDE SEQUENCE [LARGE SCALE GENOMIC DNA]</scope>
    <source>
        <strain evidence="3">wild</strain>
    </source>
</reference>
<keyword evidence="1" id="KW-0472">Membrane</keyword>
<proteinExistence type="predicted"/>
<evidence type="ECO:0000313" key="3">
    <source>
        <dbReference type="Proteomes" id="UP000507470"/>
    </source>
</evidence>